<evidence type="ECO:0000313" key="2">
    <source>
        <dbReference type="Proteomes" id="UP001497453"/>
    </source>
</evidence>
<reference evidence="2" key="1">
    <citation type="submission" date="2024-04" db="EMBL/GenBank/DDBJ databases">
        <authorList>
            <person name="Shaw F."/>
            <person name="Minotto A."/>
        </authorList>
    </citation>
    <scope>NUCLEOTIDE SEQUENCE [LARGE SCALE GENOMIC DNA]</scope>
</reference>
<sequence length="416" mass="47321">MQSCAGTTTIAKALTSKPQSRIRIHTGLPYELVLSILEHAYFVFSSSTKLGGWTPDFETLSSCSLVCGVWRNAAQRLLFHEILHINPRFIDAIRSGCERALALAENIRRLELRIYHILPASLSGGRFGVDDFLTVLAACRKLYEITLRTDGLHSFDKGAMDKLRALSDERSSLSSVVALNLMSFGTQSPILYQLLSVMRAVRYLRVGTELAAPCPPEPCPVHLYELALFRTPSNARNVQWLLSSSEGHLRVLEFRDTPGRCYDPLLSIHGPNIRSFRILRQEMRSASIFQLCPNMEELIIYQFSDIIPIRNIPTSVRHLSFRYSPWAENNTLRPVVEAVERLPSLHLVSCNEETEKHPHFQMLKAKCREKNVRLRVDAPPVFIRDDPIPLRDESRWKCVANFPLMNLHTSTVESDR</sequence>
<evidence type="ECO:0008006" key="3">
    <source>
        <dbReference type="Google" id="ProtNLM"/>
    </source>
</evidence>
<dbReference type="Proteomes" id="UP001497453">
    <property type="component" value="Chromosome 7"/>
</dbReference>
<proteinExistence type="predicted"/>
<organism evidence="1 2">
    <name type="scientific">Somion occarium</name>
    <dbReference type="NCBI Taxonomy" id="3059160"/>
    <lineage>
        <taxon>Eukaryota</taxon>
        <taxon>Fungi</taxon>
        <taxon>Dikarya</taxon>
        <taxon>Basidiomycota</taxon>
        <taxon>Agaricomycotina</taxon>
        <taxon>Agaricomycetes</taxon>
        <taxon>Polyporales</taxon>
        <taxon>Cerrenaceae</taxon>
        <taxon>Somion</taxon>
    </lineage>
</organism>
<keyword evidence="2" id="KW-1185">Reference proteome</keyword>
<evidence type="ECO:0000313" key="1">
    <source>
        <dbReference type="EMBL" id="CAL1713180.1"/>
    </source>
</evidence>
<protein>
    <recommendedName>
        <fullName evidence="3">F-box domain-containing protein</fullName>
    </recommendedName>
</protein>
<name>A0ABP1DZB7_9APHY</name>
<dbReference type="EMBL" id="OZ037950">
    <property type="protein sequence ID" value="CAL1713180.1"/>
    <property type="molecule type" value="Genomic_DNA"/>
</dbReference>
<accession>A0ABP1DZB7</accession>
<gene>
    <name evidence="1" type="ORF">GFSPODELE1_LOCUS9183</name>
</gene>